<sequence length="380" mass="43097">MKILKLGGSILKNTFSFVPKLLDEKKLVIVVSAPFGLTDELLKNDINDVFLGNMYEKISGFLGGDSDELRKRVYEIRGEENIEKIISHGERCTSLALKIFLERKGFNAEERLPENIGLTLNMEEQIDLSVSLKDSFNEEKIYIVPGFYAMYNGEVKTLGRGGSDYTATALAYMLDVKEVILYKDVSSLFSCDPKMVKNSVPITKISYEIAEILSYFGAKIIHSQAILPAKLKNIPVRITGIKGGKYTLISKELDFGVFSMSFLENEVLISGTIEKIPRNVKYLDVFQNKANVVVEREKIEEIKSYFSEFSVVEDLSLLVIGGDIDIGKKLLILNALYFHNHNFFVLKDGNNFLILLVKRERLKQIIHIIHNILYTKEEIV</sequence>
<evidence type="ECO:0000256" key="1">
    <source>
        <dbReference type="ARBA" id="ARBA00010122"/>
    </source>
</evidence>
<dbReference type="EMBL" id="CP007389">
    <property type="protein sequence ID" value="APT73741.1"/>
    <property type="molecule type" value="Genomic_DNA"/>
</dbReference>
<keyword evidence="3" id="KW-0808">Transferase</keyword>
<dbReference type="InterPro" id="IPR001048">
    <property type="entry name" value="Asp/Glu/Uridylate_kinase"/>
</dbReference>
<dbReference type="Proteomes" id="UP000185490">
    <property type="component" value="Chromosome"/>
</dbReference>
<proteinExistence type="inferred from homology"/>
<dbReference type="GO" id="GO:0016301">
    <property type="term" value="F:kinase activity"/>
    <property type="evidence" value="ECO:0007669"/>
    <property type="project" value="UniProtKB-KW"/>
</dbReference>
<dbReference type="CDD" id="cd04234">
    <property type="entry name" value="AAK_AK"/>
    <property type="match status" value="1"/>
</dbReference>
<dbReference type="InterPro" id="IPR036393">
    <property type="entry name" value="AceGlu_kinase-like_sf"/>
</dbReference>
<keyword evidence="3" id="KW-0418">Kinase</keyword>
<name>A0ABN4UX55_9BACT</name>
<dbReference type="PANTHER" id="PTHR21499">
    <property type="entry name" value="ASPARTATE KINASE"/>
    <property type="match status" value="1"/>
</dbReference>
<organism evidence="3 4">
    <name type="scientific">Thermosipho melanesiensis</name>
    <dbReference type="NCBI Taxonomy" id="46541"/>
    <lineage>
        <taxon>Bacteria</taxon>
        <taxon>Thermotogati</taxon>
        <taxon>Thermotogota</taxon>
        <taxon>Thermotogae</taxon>
        <taxon>Thermotogales</taxon>
        <taxon>Fervidobacteriaceae</taxon>
        <taxon>Thermosipho</taxon>
    </lineage>
</organism>
<dbReference type="PANTHER" id="PTHR21499:SF59">
    <property type="entry name" value="ASPARTOKINASE"/>
    <property type="match status" value="1"/>
</dbReference>
<comment type="similarity">
    <text evidence="1">Belongs to the aspartokinase family.</text>
</comment>
<dbReference type="RefSeq" id="WP_012056959.1">
    <property type="nucleotide sequence ID" value="NZ_CP007389.1"/>
</dbReference>
<reference evidence="3 4" key="1">
    <citation type="submission" date="2014-02" db="EMBL/GenBank/DDBJ databases">
        <title>Diversity of Thermotogales isolates from hydrothermal vents.</title>
        <authorList>
            <person name="Haverkamp T.H.A."/>
            <person name="Lossouarn J."/>
            <person name="Geslin C."/>
            <person name="Nesbo C.L."/>
        </authorList>
    </citation>
    <scope>NUCLEOTIDE SEQUENCE [LARGE SCALE GENOMIC DNA]</scope>
    <source>
        <strain evidence="3 4">431</strain>
    </source>
</reference>
<feature type="domain" description="Aspartate/glutamate/uridylate kinase" evidence="2">
    <location>
        <begin position="2"/>
        <end position="239"/>
    </location>
</feature>
<dbReference type="Gene3D" id="3.40.1160.10">
    <property type="entry name" value="Acetylglutamate kinase-like"/>
    <property type="match status" value="1"/>
</dbReference>
<dbReference type="Pfam" id="PF00696">
    <property type="entry name" value="AA_kinase"/>
    <property type="match status" value="1"/>
</dbReference>
<evidence type="ECO:0000259" key="2">
    <source>
        <dbReference type="Pfam" id="PF00696"/>
    </source>
</evidence>
<accession>A0ABN4UX55</accession>
<protein>
    <submittedName>
        <fullName evidence="3">Aspartate kinase</fullName>
    </submittedName>
</protein>
<keyword evidence="4" id="KW-1185">Reference proteome</keyword>
<dbReference type="SUPFAM" id="SSF53633">
    <property type="entry name" value="Carbamate kinase-like"/>
    <property type="match status" value="1"/>
</dbReference>
<evidence type="ECO:0000313" key="4">
    <source>
        <dbReference type="Proteomes" id="UP000185490"/>
    </source>
</evidence>
<gene>
    <name evidence="3" type="ORF">BW47_03955</name>
</gene>
<evidence type="ECO:0000313" key="3">
    <source>
        <dbReference type="EMBL" id="APT73741.1"/>
    </source>
</evidence>